<keyword evidence="3" id="KW-1185">Reference proteome</keyword>
<accession>A0AAP5MB86</accession>
<dbReference type="SUPFAM" id="SSF47598">
    <property type="entry name" value="Ribbon-helix-helix"/>
    <property type="match status" value="1"/>
</dbReference>
<dbReference type="EMBL" id="JAALHA020000021">
    <property type="protein sequence ID" value="MDR9898970.1"/>
    <property type="molecule type" value="Genomic_DNA"/>
</dbReference>
<organism evidence="2 3">
    <name type="scientific">Aetokthonos hydrillicola Thurmond2011</name>
    <dbReference type="NCBI Taxonomy" id="2712845"/>
    <lineage>
        <taxon>Bacteria</taxon>
        <taxon>Bacillati</taxon>
        <taxon>Cyanobacteriota</taxon>
        <taxon>Cyanophyceae</taxon>
        <taxon>Nostocales</taxon>
        <taxon>Hapalosiphonaceae</taxon>
        <taxon>Aetokthonos</taxon>
    </lineage>
</organism>
<dbReference type="InterPro" id="IPR012869">
    <property type="entry name" value="RHH_5"/>
</dbReference>
<dbReference type="GO" id="GO:0006355">
    <property type="term" value="P:regulation of DNA-templated transcription"/>
    <property type="evidence" value="ECO:0007669"/>
    <property type="project" value="InterPro"/>
</dbReference>
<dbReference type="InterPro" id="IPR010985">
    <property type="entry name" value="Ribbon_hlx_hlx"/>
</dbReference>
<evidence type="ECO:0000313" key="2">
    <source>
        <dbReference type="EMBL" id="MDR9898970.1"/>
    </source>
</evidence>
<dbReference type="RefSeq" id="WP_208352295.1">
    <property type="nucleotide sequence ID" value="NZ_JAALHA020000021.1"/>
</dbReference>
<dbReference type="Pfam" id="PF07878">
    <property type="entry name" value="RHH_5"/>
    <property type="match status" value="1"/>
</dbReference>
<dbReference type="AlphaFoldDB" id="A0AAP5MB86"/>
<sequence length="111" mass="12640">MFGLDEQIKEEIEQWAERDGRTLSNLVEQMVLDSYHRRKASGATFRKPYQTETPEDLSSSKFLLMLASGAIPSDEEVIEAAREAKLDAHALLALRDRCFPQQPNIKTPHEP</sequence>
<feature type="domain" description="CopG-like ribbon-helix-helix" evidence="1">
    <location>
        <begin position="6"/>
        <end position="28"/>
    </location>
</feature>
<dbReference type="Proteomes" id="UP000667802">
    <property type="component" value="Unassembled WGS sequence"/>
</dbReference>
<reference evidence="3" key="1">
    <citation type="journal article" date="2021" name="Science">
        <title>Hunting the eagle killer: A cyanobacterial neurotoxin causes vacuolar myelinopathy.</title>
        <authorList>
            <person name="Breinlinger S."/>
            <person name="Phillips T.J."/>
            <person name="Haram B.N."/>
            <person name="Mares J."/>
            <person name="Martinez Yerena J.A."/>
            <person name="Hrouzek P."/>
            <person name="Sobotka R."/>
            <person name="Henderson W.M."/>
            <person name="Schmieder P."/>
            <person name="Williams S.M."/>
            <person name="Lauderdale J.D."/>
            <person name="Wilde H.D."/>
            <person name="Gerrin W."/>
            <person name="Kust A."/>
            <person name="Washington J.W."/>
            <person name="Wagner C."/>
            <person name="Geier B."/>
            <person name="Liebeke M."/>
            <person name="Enke H."/>
            <person name="Niedermeyer T.H.J."/>
            <person name="Wilde S.B."/>
        </authorList>
    </citation>
    <scope>NUCLEOTIDE SEQUENCE [LARGE SCALE GENOMIC DNA]</scope>
    <source>
        <strain evidence="3">Thurmond2011</strain>
    </source>
</reference>
<evidence type="ECO:0000313" key="3">
    <source>
        <dbReference type="Proteomes" id="UP000667802"/>
    </source>
</evidence>
<gene>
    <name evidence="2" type="ORF">G7B40_031085</name>
</gene>
<evidence type="ECO:0000259" key="1">
    <source>
        <dbReference type="Pfam" id="PF07878"/>
    </source>
</evidence>
<comment type="caution">
    <text evidence="2">The sequence shown here is derived from an EMBL/GenBank/DDBJ whole genome shotgun (WGS) entry which is preliminary data.</text>
</comment>
<proteinExistence type="predicted"/>
<name>A0AAP5MB86_9CYAN</name>
<protein>
    <recommendedName>
        <fullName evidence="1">CopG-like ribbon-helix-helix domain-containing protein</fullName>
    </recommendedName>
</protein>